<dbReference type="EMBL" id="CP034235">
    <property type="protein sequence ID" value="QGQ93868.1"/>
    <property type="molecule type" value="Genomic_DNA"/>
</dbReference>
<evidence type="ECO:0000313" key="2">
    <source>
        <dbReference type="Proteomes" id="UP000426246"/>
    </source>
</evidence>
<dbReference type="RefSeq" id="WP_155698867.1">
    <property type="nucleotide sequence ID" value="NZ_CP034235.1"/>
</dbReference>
<organism evidence="1 2">
    <name type="scientific">Paenibacillus psychroresistens</name>
    <dbReference type="NCBI Taxonomy" id="1778678"/>
    <lineage>
        <taxon>Bacteria</taxon>
        <taxon>Bacillati</taxon>
        <taxon>Bacillota</taxon>
        <taxon>Bacilli</taxon>
        <taxon>Bacillales</taxon>
        <taxon>Paenibacillaceae</taxon>
        <taxon>Paenibacillus</taxon>
    </lineage>
</organism>
<accession>A0A6B8REK7</accession>
<dbReference type="Proteomes" id="UP000426246">
    <property type="component" value="Chromosome"/>
</dbReference>
<gene>
    <name evidence="1" type="ORF">EHS13_02575</name>
</gene>
<dbReference type="OrthoDB" id="3518779at2"/>
<keyword evidence="2" id="KW-1185">Reference proteome</keyword>
<protein>
    <submittedName>
        <fullName evidence="1">Uncharacterized protein</fullName>
    </submittedName>
</protein>
<name>A0A6B8REK7_9BACL</name>
<dbReference type="AlphaFoldDB" id="A0A6B8REK7"/>
<sequence>MIGKFVSMFMGLLFFQAPLLNFSPDEVVEYDKIYSDAISKNTEIIYSSSYPKYRFIQYISSTKSVILHGSNNKEILEFETRRQTFYNGQYVEAVFGTKNGIWSLFYAVFDRQKLVNNYRNACLKVRKYKKNYYFFSLTRQTMNKNPWTKGTVYFLPQETFESTNSSIVSFDEWISRTPVTPITNITVEPQDFYFVDKVSCHKANESIFISWFLYKLRIKVKLIFRS</sequence>
<proteinExistence type="predicted"/>
<dbReference type="KEGG" id="ppsc:EHS13_02575"/>
<reference evidence="2" key="1">
    <citation type="submission" date="2018-11" db="EMBL/GenBank/DDBJ databases">
        <title>Complete genome sequence of Paenibacillus sp. ML311-T8.</title>
        <authorList>
            <person name="Nam Y.-D."/>
            <person name="Kang J."/>
            <person name="Chung W.-H."/>
            <person name="Park Y.S."/>
        </authorList>
    </citation>
    <scope>NUCLEOTIDE SEQUENCE [LARGE SCALE GENOMIC DNA]</scope>
    <source>
        <strain evidence="2">ML311-T8</strain>
    </source>
</reference>
<evidence type="ECO:0000313" key="1">
    <source>
        <dbReference type="EMBL" id="QGQ93868.1"/>
    </source>
</evidence>